<organism evidence="3 4">
    <name type="scientific">Blastococcus mobilis</name>
    <dbReference type="NCBI Taxonomy" id="1938746"/>
    <lineage>
        <taxon>Bacteria</taxon>
        <taxon>Bacillati</taxon>
        <taxon>Actinomycetota</taxon>
        <taxon>Actinomycetes</taxon>
        <taxon>Geodermatophilales</taxon>
        <taxon>Geodermatophilaceae</taxon>
        <taxon>Blastococcus</taxon>
    </lineage>
</organism>
<reference evidence="3 4" key="1">
    <citation type="submission" date="2017-06" db="EMBL/GenBank/DDBJ databases">
        <authorList>
            <person name="Kim H.J."/>
            <person name="Triplett B.A."/>
        </authorList>
    </citation>
    <scope>NUCLEOTIDE SEQUENCE [LARGE SCALE GENOMIC DNA]</scope>
    <source>
        <strain evidence="3 4">DSM 44272</strain>
    </source>
</reference>
<evidence type="ECO:0008006" key="5">
    <source>
        <dbReference type="Google" id="ProtNLM"/>
    </source>
</evidence>
<feature type="compositionally biased region" description="Low complexity" evidence="2">
    <location>
        <begin position="8"/>
        <end position="26"/>
    </location>
</feature>
<evidence type="ECO:0000256" key="1">
    <source>
        <dbReference type="SAM" id="Coils"/>
    </source>
</evidence>
<dbReference type="Proteomes" id="UP000198403">
    <property type="component" value="Unassembled WGS sequence"/>
</dbReference>
<dbReference type="AlphaFoldDB" id="A0A238VWS5"/>
<feature type="region of interest" description="Disordered" evidence="2">
    <location>
        <begin position="1"/>
        <end position="29"/>
    </location>
</feature>
<evidence type="ECO:0000256" key="2">
    <source>
        <dbReference type="SAM" id="MobiDB-lite"/>
    </source>
</evidence>
<feature type="coiled-coil region" evidence="1">
    <location>
        <begin position="44"/>
        <end position="89"/>
    </location>
</feature>
<protein>
    <recommendedName>
        <fullName evidence="5">Scaffolding protein</fullName>
    </recommendedName>
</protein>
<evidence type="ECO:0000313" key="3">
    <source>
        <dbReference type="EMBL" id="SNR38584.1"/>
    </source>
</evidence>
<accession>A0A238VWS5</accession>
<keyword evidence="4" id="KW-1185">Reference proteome</keyword>
<gene>
    <name evidence="3" type="ORF">SAMN06272737_105101</name>
</gene>
<proteinExistence type="predicted"/>
<name>A0A238VWS5_9ACTN</name>
<evidence type="ECO:0000313" key="4">
    <source>
        <dbReference type="Proteomes" id="UP000198403"/>
    </source>
</evidence>
<keyword evidence="1" id="KW-0175">Coiled coil</keyword>
<sequence>MTTTDQNPAPTDDAAAQSAAAPAAPAGEPKLIQLTQEQLDSMFNDRLERARTKATEEKAAATKSLEDRIAELETATRTATEQATAAEKAAVDAIVARAAANTHNPALVAAAVDLAGLGSKDAATIEAKVAEFLTANPYLVKADGTPAPVVQPTPGATASSGAGARLLTEAEMDSMTAEQLRDPEMMKLYLESKAALAKTA</sequence>
<dbReference type="EMBL" id="FZNO01000005">
    <property type="protein sequence ID" value="SNR38584.1"/>
    <property type="molecule type" value="Genomic_DNA"/>
</dbReference>
<dbReference type="RefSeq" id="WP_089335701.1">
    <property type="nucleotide sequence ID" value="NZ_FZNO01000005.1"/>
</dbReference>